<dbReference type="PROSITE" id="PS01124">
    <property type="entry name" value="HTH_ARAC_FAMILY_2"/>
    <property type="match status" value="1"/>
</dbReference>
<dbReference type="AlphaFoldDB" id="A0A1H0G2H3"/>
<evidence type="ECO:0000256" key="2">
    <source>
        <dbReference type="ARBA" id="ARBA00023125"/>
    </source>
</evidence>
<keyword evidence="3" id="KW-0804">Transcription</keyword>
<keyword evidence="6" id="KW-1185">Reference proteome</keyword>
<dbReference type="GO" id="GO:0043565">
    <property type="term" value="F:sequence-specific DNA binding"/>
    <property type="evidence" value="ECO:0007669"/>
    <property type="project" value="InterPro"/>
</dbReference>
<dbReference type="InterPro" id="IPR011051">
    <property type="entry name" value="RmlC_Cupin_sf"/>
</dbReference>
<dbReference type="Pfam" id="PF12833">
    <property type="entry name" value="HTH_18"/>
    <property type="match status" value="1"/>
</dbReference>
<dbReference type="Gene3D" id="2.60.120.10">
    <property type="entry name" value="Jelly Rolls"/>
    <property type="match status" value="1"/>
</dbReference>
<protein>
    <submittedName>
        <fullName evidence="5">AraC-like ligand binding domain-containing protein</fullName>
    </submittedName>
</protein>
<dbReference type="SUPFAM" id="SSF51182">
    <property type="entry name" value="RmlC-like cupins"/>
    <property type="match status" value="1"/>
</dbReference>
<keyword evidence="1" id="KW-0805">Transcription regulation</keyword>
<proteinExistence type="predicted"/>
<dbReference type="InterPro" id="IPR018060">
    <property type="entry name" value="HTH_AraC"/>
</dbReference>
<dbReference type="EMBL" id="FNGY01000011">
    <property type="protein sequence ID" value="SDO01062.1"/>
    <property type="molecule type" value="Genomic_DNA"/>
</dbReference>
<dbReference type="InterPro" id="IPR014710">
    <property type="entry name" value="RmlC-like_jellyroll"/>
</dbReference>
<dbReference type="Pfam" id="PF02311">
    <property type="entry name" value="AraC_binding"/>
    <property type="match status" value="1"/>
</dbReference>
<feature type="domain" description="HTH araC/xylS-type" evidence="4">
    <location>
        <begin position="180"/>
        <end position="278"/>
    </location>
</feature>
<dbReference type="Gene3D" id="1.10.10.60">
    <property type="entry name" value="Homeodomain-like"/>
    <property type="match status" value="2"/>
</dbReference>
<dbReference type="GO" id="GO:0003700">
    <property type="term" value="F:DNA-binding transcription factor activity"/>
    <property type="evidence" value="ECO:0007669"/>
    <property type="project" value="InterPro"/>
</dbReference>
<dbReference type="SUPFAM" id="SSF46689">
    <property type="entry name" value="Homeodomain-like"/>
    <property type="match status" value="2"/>
</dbReference>
<name>A0A1H0G2H3_9SPHI</name>
<organism evidence="5 6">
    <name type="scientific">Pedobacter steynii</name>
    <dbReference type="NCBI Taxonomy" id="430522"/>
    <lineage>
        <taxon>Bacteria</taxon>
        <taxon>Pseudomonadati</taxon>
        <taxon>Bacteroidota</taxon>
        <taxon>Sphingobacteriia</taxon>
        <taxon>Sphingobacteriales</taxon>
        <taxon>Sphingobacteriaceae</taxon>
        <taxon>Pedobacter</taxon>
    </lineage>
</organism>
<dbReference type="InterPro" id="IPR003313">
    <property type="entry name" value="AraC-bd"/>
</dbReference>
<dbReference type="OrthoDB" id="9787988at2"/>
<accession>A0A1H0G2H3</accession>
<evidence type="ECO:0000313" key="6">
    <source>
        <dbReference type="Proteomes" id="UP000183200"/>
    </source>
</evidence>
<evidence type="ECO:0000259" key="4">
    <source>
        <dbReference type="PROSITE" id="PS01124"/>
    </source>
</evidence>
<gene>
    <name evidence="5" type="ORF">SAMN05421820_11120</name>
</gene>
<dbReference type="RefSeq" id="WP_074611794.1">
    <property type="nucleotide sequence ID" value="NZ_FNGY01000011.1"/>
</dbReference>
<dbReference type="SMART" id="SM00342">
    <property type="entry name" value="HTH_ARAC"/>
    <property type="match status" value="1"/>
</dbReference>
<keyword evidence="2" id="KW-0238">DNA-binding</keyword>
<dbReference type="PANTHER" id="PTHR43280:SF27">
    <property type="entry name" value="TRANSCRIPTIONAL REGULATOR MTLR"/>
    <property type="match status" value="1"/>
</dbReference>
<dbReference type="Proteomes" id="UP000183200">
    <property type="component" value="Unassembled WGS sequence"/>
</dbReference>
<dbReference type="PANTHER" id="PTHR43280">
    <property type="entry name" value="ARAC-FAMILY TRANSCRIPTIONAL REGULATOR"/>
    <property type="match status" value="1"/>
</dbReference>
<evidence type="ECO:0000313" key="5">
    <source>
        <dbReference type="EMBL" id="SDO01062.1"/>
    </source>
</evidence>
<dbReference type="InterPro" id="IPR009057">
    <property type="entry name" value="Homeodomain-like_sf"/>
</dbReference>
<sequence length="282" mass="32434">MKLIEEKLPLSSDCSFIVKTFTTPEYELGWHHHIEYELVLIIKGEGTSFIGNHIGEYQAQDIYFMGSNLPHAFPKKRAEMIASALVIQFKDNFWGDDFLDLPECKRLRALLDKARYGIKLTGSVKKELAVSISALEHKQGLQRIIGLCQCLDMMSQQEDIRQLSTLEAAKLIDKDNGKINKIFQYTMQSFQQKISLKEVADLACMSVPAFCNYFKKRTKKTYFDFLAEIRISHACTLLLDTAKPIVEVCFESGYNSLPNFRKQFFKLKEIGPLQYRKKFSGI</sequence>
<evidence type="ECO:0000256" key="3">
    <source>
        <dbReference type="ARBA" id="ARBA00023163"/>
    </source>
</evidence>
<evidence type="ECO:0000256" key="1">
    <source>
        <dbReference type="ARBA" id="ARBA00023015"/>
    </source>
</evidence>
<reference evidence="6" key="1">
    <citation type="submission" date="2016-10" db="EMBL/GenBank/DDBJ databases">
        <authorList>
            <person name="Varghese N."/>
            <person name="Submissions S."/>
        </authorList>
    </citation>
    <scope>NUCLEOTIDE SEQUENCE [LARGE SCALE GENOMIC DNA]</scope>
    <source>
        <strain evidence="6">DSM 19110</strain>
    </source>
</reference>